<evidence type="ECO:0000313" key="4">
    <source>
        <dbReference type="Proteomes" id="UP000316626"/>
    </source>
</evidence>
<dbReference type="PANTHER" id="PTHR45947">
    <property type="entry name" value="SULFOQUINOVOSYL TRANSFERASE SQD2"/>
    <property type="match status" value="1"/>
</dbReference>
<dbReference type="GO" id="GO:0016757">
    <property type="term" value="F:glycosyltransferase activity"/>
    <property type="evidence" value="ECO:0007669"/>
    <property type="project" value="InterPro"/>
</dbReference>
<sequence>MKVLIVPSWYPNELNEIAGVFFKEQAIALKNQQLEVIVAYPEIWDLCDRKKIQSKSGFYHSVEKGIETYRYRMYNHIPLFRGYSYIPLFGEILKNNYSKSLTKIVEKIILEKGLPDIIHAHSILWGGWAAVQIARKYGIPLVITEHSTLYSRKKIRDWQVPYIKESLNIANKIIVVGPGLQKELQQYTDKEIIIVPNIVDTQNFKPTSHKEKNTKKFRFFTLGFLTYKKGMDVLLKAFSLAFNNDPYVELIIGGDGEERLNLEKIARDLNIYEKVVFLGELTRDEVVVQMQDCDSFVLSSRDETFGVVYIEALACGKPIIATKSGGPDFIVNKKNGFLVEVDDIRGLAFSMVNMKKNRNNFKEKEIIMDCHERFAGESVSKQLIEIYSTVKNKKY</sequence>
<dbReference type="InterPro" id="IPR028098">
    <property type="entry name" value="Glyco_trans_4-like_N"/>
</dbReference>
<dbReference type="Proteomes" id="UP000316626">
    <property type="component" value="Unassembled WGS sequence"/>
</dbReference>
<dbReference type="EMBL" id="VDGI01000002">
    <property type="protein sequence ID" value="TQR21227.1"/>
    <property type="molecule type" value="Genomic_DNA"/>
</dbReference>
<dbReference type="InterPro" id="IPR001296">
    <property type="entry name" value="Glyco_trans_1"/>
</dbReference>
<keyword evidence="3" id="KW-0808">Transferase</keyword>
<feature type="domain" description="Glycosyl transferase family 1" evidence="1">
    <location>
        <begin position="210"/>
        <end position="357"/>
    </location>
</feature>
<proteinExistence type="predicted"/>
<reference evidence="3 4" key="1">
    <citation type="submission" date="2019-06" db="EMBL/GenBank/DDBJ databases">
        <title>Psychrobacillus vulpis sp. nov., a new species isolated from feces of a red fox that inhabits in The Tablas de Daimiel Natural Park, Albacete, Spain.</title>
        <authorList>
            <person name="Rodriguez M."/>
            <person name="Reina J.C."/>
            <person name="Bejar V."/>
            <person name="Llamas I."/>
        </authorList>
    </citation>
    <scope>NUCLEOTIDE SEQUENCE [LARGE SCALE GENOMIC DNA]</scope>
    <source>
        <strain evidence="3 4">Z8</strain>
    </source>
</reference>
<keyword evidence="4" id="KW-1185">Reference proteome</keyword>
<feature type="domain" description="Glycosyltransferase subfamily 4-like N-terminal" evidence="2">
    <location>
        <begin position="108"/>
        <end position="202"/>
    </location>
</feature>
<protein>
    <submittedName>
        <fullName evidence="3">Glycosyltransferase family 4 protein</fullName>
    </submittedName>
</protein>
<comment type="caution">
    <text evidence="3">The sequence shown here is derived from an EMBL/GenBank/DDBJ whole genome shotgun (WGS) entry which is preliminary data.</text>
</comment>
<dbReference type="RefSeq" id="WP_142641118.1">
    <property type="nucleotide sequence ID" value="NZ_VDGI01000002.1"/>
</dbReference>
<evidence type="ECO:0000259" key="1">
    <source>
        <dbReference type="Pfam" id="PF00534"/>
    </source>
</evidence>
<dbReference type="Pfam" id="PF00534">
    <property type="entry name" value="Glycos_transf_1"/>
    <property type="match status" value="1"/>
</dbReference>
<dbReference type="AlphaFoldDB" id="A0A544TUV7"/>
<gene>
    <name evidence="3" type="ORF">FG384_03195</name>
</gene>
<dbReference type="InterPro" id="IPR050194">
    <property type="entry name" value="Glycosyltransferase_grp1"/>
</dbReference>
<organism evidence="3 4">
    <name type="scientific">Psychrobacillus vulpis</name>
    <dbReference type="NCBI Taxonomy" id="2325572"/>
    <lineage>
        <taxon>Bacteria</taxon>
        <taxon>Bacillati</taxon>
        <taxon>Bacillota</taxon>
        <taxon>Bacilli</taxon>
        <taxon>Bacillales</taxon>
        <taxon>Bacillaceae</taxon>
        <taxon>Psychrobacillus</taxon>
    </lineage>
</organism>
<evidence type="ECO:0000313" key="3">
    <source>
        <dbReference type="EMBL" id="TQR21227.1"/>
    </source>
</evidence>
<name>A0A544TUV7_9BACI</name>
<dbReference type="OrthoDB" id="9787617at2"/>
<accession>A0A544TUV7</accession>
<dbReference type="PANTHER" id="PTHR45947:SF3">
    <property type="entry name" value="SULFOQUINOVOSYL TRANSFERASE SQD2"/>
    <property type="match status" value="1"/>
</dbReference>
<dbReference type="Pfam" id="PF13439">
    <property type="entry name" value="Glyco_transf_4"/>
    <property type="match status" value="1"/>
</dbReference>
<dbReference type="SUPFAM" id="SSF53756">
    <property type="entry name" value="UDP-Glycosyltransferase/glycogen phosphorylase"/>
    <property type="match status" value="1"/>
</dbReference>
<dbReference type="Gene3D" id="3.40.50.2000">
    <property type="entry name" value="Glycogen Phosphorylase B"/>
    <property type="match status" value="2"/>
</dbReference>
<evidence type="ECO:0000259" key="2">
    <source>
        <dbReference type="Pfam" id="PF13439"/>
    </source>
</evidence>